<evidence type="ECO:0000313" key="3">
    <source>
        <dbReference type="EMBL" id="TFL06830.1"/>
    </source>
</evidence>
<protein>
    <submittedName>
        <fullName evidence="3">Exonuclease V</fullName>
    </submittedName>
</protein>
<dbReference type="GO" id="GO:0045145">
    <property type="term" value="F:single-stranded DNA 5'-3' DNA exonuclease activity"/>
    <property type="evidence" value="ECO:0007669"/>
    <property type="project" value="InterPro"/>
</dbReference>
<feature type="region of interest" description="Disordered" evidence="2">
    <location>
        <begin position="355"/>
        <end position="375"/>
    </location>
</feature>
<dbReference type="PANTHER" id="PTHR14464">
    <property type="entry name" value="EXONUCLEASE V"/>
    <property type="match status" value="1"/>
</dbReference>
<evidence type="ECO:0000256" key="2">
    <source>
        <dbReference type="SAM" id="MobiDB-lite"/>
    </source>
</evidence>
<name>A0A5C3R148_9AGAR</name>
<dbReference type="OrthoDB" id="354769at2759"/>
<dbReference type="PANTHER" id="PTHR14464:SF4">
    <property type="entry name" value="EXONUCLEASE V"/>
    <property type="match status" value="1"/>
</dbReference>
<dbReference type="EMBL" id="ML178815">
    <property type="protein sequence ID" value="TFL06830.1"/>
    <property type="molecule type" value="Genomic_DNA"/>
</dbReference>
<dbReference type="Proteomes" id="UP000305067">
    <property type="component" value="Unassembled WGS sequence"/>
</dbReference>
<comment type="similarity">
    <text evidence="1">Belongs to the EXO5 family.</text>
</comment>
<accession>A0A5C3R148</accession>
<evidence type="ECO:0000256" key="1">
    <source>
        <dbReference type="ARBA" id="ARBA00009797"/>
    </source>
</evidence>
<keyword evidence="3" id="KW-0378">Hydrolase</keyword>
<gene>
    <name evidence="3" type="ORF">BDV98DRAFT_560040</name>
</gene>
<organism evidence="3 4">
    <name type="scientific">Pterulicium gracile</name>
    <dbReference type="NCBI Taxonomy" id="1884261"/>
    <lineage>
        <taxon>Eukaryota</taxon>
        <taxon>Fungi</taxon>
        <taxon>Dikarya</taxon>
        <taxon>Basidiomycota</taxon>
        <taxon>Agaricomycotina</taxon>
        <taxon>Agaricomycetes</taxon>
        <taxon>Agaricomycetidae</taxon>
        <taxon>Agaricales</taxon>
        <taxon>Pleurotineae</taxon>
        <taxon>Pterulaceae</taxon>
        <taxon>Pterulicium</taxon>
    </lineage>
</organism>
<feature type="region of interest" description="Disordered" evidence="2">
    <location>
        <begin position="131"/>
        <end position="175"/>
    </location>
</feature>
<dbReference type="Pfam" id="PF09810">
    <property type="entry name" value="Exo5"/>
    <property type="match status" value="1"/>
</dbReference>
<dbReference type="InterPro" id="IPR019190">
    <property type="entry name" value="EXOV"/>
</dbReference>
<reference evidence="3 4" key="1">
    <citation type="journal article" date="2019" name="Nat. Ecol. Evol.">
        <title>Megaphylogeny resolves global patterns of mushroom evolution.</title>
        <authorList>
            <person name="Varga T."/>
            <person name="Krizsan K."/>
            <person name="Foldi C."/>
            <person name="Dima B."/>
            <person name="Sanchez-Garcia M."/>
            <person name="Sanchez-Ramirez S."/>
            <person name="Szollosi G.J."/>
            <person name="Szarkandi J.G."/>
            <person name="Papp V."/>
            <person name="Albert L."/>
            <person name="Andreopoulos W."/>
            <person name="Angelini C."/>
            <person name="Antonin V."/>
            <person name="Barry K.W."/>
            <person name="Bougher N.L."/>
            <person name="Buchanan P."/>
            <person name="Buyck B."/>
            <person name="Bense V."/>
            <person name="Catcheside P."/>
            <person name="Chovatia M."/>
            <person name="Cooper J."/>
            <person name="Damon W."/>
            <person name="Desjardin D."/>
            <person name="Finy P."/>
            <person name="Geml J."/>
            <person name="Haridas S."/>
            <person name="Hughes K."/>
            <person name="Justo A."/>
            <person name="Karasinski D."/>
            <person name="Kautmanova I."/>
            <person name="Kiss B."/>
            <person name="Kocsube S."/>
            <person name="Kotiranta H."/>
            <person name="LaButti K.M."/>
            <person name="Lechner B.E."/>
            <person name="Liimatainen K."/>
            <person name="Lipzen A."/>
            <person name="Lukacs Z."/>
            <person name="Mihaltcheva S."/>
            <person name="Morgado L.N."/>
            <person name="Niskanen T."/>
            <person name="Noordeloos M.E."/>
            <person name="Ohm R.A."/>
            <person name="Ortiz-Santana B."/>
            <person name="Ovrebo C."/>
            <person name="Racz N."/>
            <person name="Riley R."/>
            <person name="Savchenko A."/>
            <person name="Shiryaev A."/>
            <person name="Soop K."/>
            <person name="Spirin V."/>
            <person name="Szebenyi C."/>
            <person name="Tomsovsky M."/>
            <person name="Tulloss R.E."/>
            <person name="Uehling J."/>
            <person name="Grigoriev I.V."/>
            <person name="Vagvolgyi C."/>
            <person name="Papp T."/>
            <person name="Martin F.M."/>
            <person name="Miettinen O."/>
            <person name="Hibbett D.S."/>
            <person name="Nagy L.G."/>
        </authorList>
    </citation>
    <scope>NUCLEOTIDE SEQUENCE [LARGE SCALE GENOMIC DNA]</scope>
    <source>
        <strain evidence="3 4">CBS 309.79</strain>
    </source>
</reference>
<keyword evidence="3" id="KW-0269">Exonuclease</keyword>
<dbReference type="GO" id="GO:0036297">
    <property type="term" value="P:interstrand cross-link repair"/>
    <property type="evidence" value="ECO:0007669"/>
    <property type="project" value="TreeGrafter"/>
</dbReference>
<dbReference type="GO" id="GO:0005634">
    <property type="term" value="C:nucleus"/>
    <property type="evidence" value="ECO:0007669"/>
    <property type="project" value="TreeGrafter"/>
</dbReference>
<proteinExistence type="inferred from homology"/>
<dbReference type="AlphaFoldDB" id="A0A5C3R148"/>
<evidence type="ECO:0000313" key="4">
    <source>
        <dbReference type="Proteomes" id="UP000305067"/>
    </source>
</evidence>
<sequence>MSGPSWCEVQFDYGLRQKRHRKLGDRPTSFKSREGREIKVQKEVAVRNDAIQQSGKDIHKKLEKEIKADEVMIDTSSAEEKFAVRMLNLLWALDCILEFGFTREMPVFGIIHDQIIVGIIDEVDRVLTPTTASPKKTKKARSPSPSQPRITSFMSSTPTSSPQKPPPPPEPTGKYHLSLIDAKTRKANSIPSPANSYPSRIQLMLYHRLLSDLISTTYQFPFDYLWQKLDLDGSQPFSDKFKEQASQSNYVQANCLNDLARTWTQSMHQLDVSGVGDELKLVYIRQNKSKGKGGGRMGSAAEPLSMTEAQDIAQAIHASLADGDLDRAISESLLSSGQGTKGDGVKLSEQKAEGAIASKQPPVNQPAPEEDDSIPHKLDVESPEVIGTTVFKMDGSSLDDYLDNVLGYWHGEREPIGVSLANVGRCFSCEYRDDCEWRNRMAAALAKSTKSKNADGGKNPWS</sequence>
<keyword evidence="3" id="KW-0540">Nuclease</keyword>
<dbReference type="GO" id="GO:0005739">
    <property type="term" value="C:mitochondrion"/>
    <property type="evidence" value="ECO:0007669"/>
    <property type="project" value="TreeGrafter"/>
</dbReference>
<keyword evidence="4" id="KW-1185">Reference proteome</keyword>